<organism evidence="10 11">
    <name type="scientific">Polypterus senegalus</name>
    <name type="common">Senegal bichir</name>
    <dbReference type="NCBI Taxonomy" id="55291"/>
    <lineage>
        <taxon>Eukaryota</taxon>
        <taxon>Metazoa</taxon>
        <taxon>Chordata</taxon>
        <taxon>Craniata</taxon>
        <taxon>Vertebrata</taxon>
        <taxon>Euteleostomi</taxon>
        <taxon>Actinopterygii</taxon>
        <taxon>Polypteriformes</taxon>
        <taxon>Polypteridae</taxon>
        <taxon>Polypterus</taxon>
    </lineage>
</organism>
<proteinExistence type="inferred from homology"/>
<comment type="similarity">
    <text evidence="9">Belongs to the methyltransferase superfamily. METTL18 family.</text>
</comment>
<dbReference type="Pfam" id="PF10294">
    <property type="entry name" value="Methyltransf_16"/>
    <property type="match status" value="1"/>
</dbReference>
<evidence type="ECO:0000256" key="2">
    <source>
        <dbReference type="ARBA" id="ARBA00004496"/>
    </source>
</evidence>
<keyword evidence="4" id="KW-0963">Cytoplasm</keyword>
<evidence type="ECO:0000256" key="7">
    <source>
        <dbReference type="ARBA" id="ARBA00022691"/>
    </source>
</evidence>
<dbReference type="EC" id="2.1.1.85" evidence="3"/>
<feature type="non-terminal residue" evidence="10">
    <location>
        <position position="1"/>
    </location>
</feature>
<dbReference type="GO" id="GO:0005737">
    <property type="term" value="C:cytoplasm"/>
    <property type="evidence" value="ECO:0007669"/>
    <property type="project" value="UniProtKB-SubCell"/>
</dbReference>
<dbReference type="Proteomes" id="UP000886611">
    <property type="component" value="Unassembled WGS sequence"/>
</dbReference>
<dbReference type="GO" id="GO:0032259">
    <property type="term" value="P:methylation"/>
    <property type="evidence" value="ECO:0007669"/>
    <property type="project" value="UniProtKB-KW"/>
</dbReference>
<evidence type="ECO:0000256" key="9">
    <source>
        <dbReference type="ARBA" id="ARBA00038126"/>
    </source>
</evidence>
<dbReference type="Gene3D" id="3.40.50.150">
    <property type="entry name" value="Vaccinia Virus protein VP39"/>
    <property type="match status" value="1"/>
</dbReference>
<dbReference type="PANTHER" id="PTHR14614">
    <property type="entry name" value="HEPATOCELLULAR CARCINOMA-ASSOCIATED ANTIGEN"/>
    <property type="match status" value="1"/>
</dbReference>
<sequence>MEFSFNFDVQVEVDEEVHNEENATKYVDNPDKNIQELPQQMTKETKEHIFPKNCEHLLENVVPETLSVGTLPPLHYLNESVFEQTASEHADHENILSQTISSHSDLISGVYEGGLRIWECTFDLLVYFEREKETFCGKQVLDLGCGAGLLGILALKKGAKQVHFQDYNSTVIEDVTIPNVLLNCEEDDEEVICDSCPTQERMNRCIFFSGDWCSFLPFILSSKPAYQYDVILTSETIYNPSYYNALHDIFQHLLTPQGVVYLATKVHYFGVGGGIHLFENCVKEKGIFNFRSLTVVDEGLQRHVVALTFKTKV</sequence>
<dbReference type="GO" id="GO:0005634">
    <property type="term" value="C:nucleus"/>
    <property type="evidence" value="ECO:0007669"/>
    <property type="project" value="UniProtKB-SubCell"/>
</dbReference>
<evidence type="ECO:0000256" key="8">
    <source>
        <dbReference type="ARBA" id="ARBA00023242"/>
    </source>
</evidence>
<dbReference type="PANTHER" id="PTHR14614:SF39">
    <property type="entry name" value="HISTIDINE PROTEIN METHYLTRANSFERASE 1 HOMOLOG"/>
    <property type="match status" value="1"/>
</dbReference>
<accession>A0A8X7X6R0</accession>
<evidence type="ECO:0000256" key="6">
    <source>
        <dbReference type="ARBA" id="ARBA00022679"/>
    </source>
</evidence>
<dbReference type="SUPFAM" id="SSF53335">
    <property type="entry name" value="S-adenosyl-L-methionine-dependent methyltransferases"/>
    <property type="match status" value="1"/>
</dbReference>
<dbReference type="CDD" id="cd02440">
    <property type="entry name" value="AdoMet_MTases"/>
    <property type="match status" value="1"/>
</dbReference>
<keyword evidence="8" id="KW-0539">Nucleus</keyword>
<comment type="caution">
    <text evidence="10">The sequence shown here is derived from an EMBL/GenBank/DDBJ whole genome shotgun (WGS) entry which is preliminary data.</text>
</comment>
<keyword evidence="6" id="KW-0808">Transferase</keyword>
<evidence type="ECO:0000313" key="11">
    <source>
        <dbReference type="Proteomes" id="UP000886611"/>
    </source>
</evidence>
<name>A0A8X7X6R0_POLSE</name>
<evidence type="ECO:0000256" key="5">
    <source>
        <dbReference type="ARBA" id="ARBA00022603"/>
    </source>
</evidence>
<evidence type="ECO:0000256" key="3">
    <source>
        <dbReference type="ARBA" id="ARBA00012533"/>
    </source>
</evidence>
<keyword evidence="11" id="KW-1185">Reference proteome</keyword>
<feature type="non-terminal residue" evidence="10">
    <location>
        <position position="313"/>
    </location>
</feature>
<keyword evidence="7" id="KW-0949">S-adenosyl-L-methionine</keyword>
<evidence type="ECO:0000256" key="4">
    <source>
        <dbReference type="ARBA" id="ARBA00022490"/>
    </source>
</evidence>
<dbReference type="OrthoDB" id="1723750at2759"/>
<dbReference type="RefSeq" id="XP_039630230.1">
    <property type="nucleotide sequence ID" value="XM_039774296.1"/>
</dbReference>
<dbReference type="AlphaFoldDB" id="A0A8X7X6R0"/>
<reference evidence="10 11" key="1">
    <citation type="journal article" date="2021" name="Cell">
        <title>Tracing the genetic footprints of vertebrate landing in non-teleost ray-finned fishes.</title>
        <authorList>
            <person name="Bi X."/>
            <person name="Wang K."/>
            <person name="Yang L."/>
            <person name="Pan H."/>
            <person name="Jiang H."/>
            <person name="Wei Q."/>
            <person name="Fang M."/>
            <person name="Yu H."/>
            <person name="Zhu C."/>
            <person name="Cai Y."/>
            <person name="He Y."/>
            <person name="Gan X."/>
            <person name="Zeng H."/>
            <person name="Yu D."/>
            <person name="Zhu Y."/>
            <person name="Jiang H."/>
            <person name="Qiu Q."/>
            <person name="Yang H."/>
            <person name="Zhang Y.E."/>
            <person name="Wang W."/>
            <person name="Zhu M."/>
            <person name="He S."/>
            <person name="Zhang G."/>
        </authorList>
    </citation>
    <scope>NUCLEOTIDE SEQUENCE [LARGE SCALE GENOMIC DNA]</scope>
    <source>
        <strain evidence="10">Bchr_013</strain>
    </source>
</reference>
<dbReference type="GO" id="GO:0018064">
    <property type="term" value="F:protein-L-histidine N-tele-methyltransferase activity"/>
    <property type="evidence" value="ECO:0007669"/>
    <property type="project" value="UniProtKB-EC"/>
</dbReference>
<dbReference type="InterPro" id="IPR029063">
    <property type="entry name" value="SAM-dependent_MTases_sf"/>
</dbReference>
<dbReference type="InterPro" id="IPR019410">
    <property type="entry name" value="Methyltransf_16"/>
</dbReference>
<protein>
    <recommendedName>
        <fullName evidence="3">protein-histidine N-methyltransferase</fullName>
        <ecNumber evidence="3">2.1.1.85</ecNumber>
    </recommendedName>
</protein>
<dbReference type="GeneID" id="120542124"/>
<comment type="subcellular location">
    <subcellularLocation>
        <location evidence="2">Cytoplasm</location>
    </subcellularLocation>
    <subcellularLocation>
        <location evidence="1">Nucleus</location>
    </subcellularLocation>
</comment>
<evidence type="ECO:0000313" key="10">
    <source>
        <dbReference type="EMBL" id="KAG2462024.1"/>
    </source>
</evidence>
<dbReference type="EMBL" id="JAATIS010004040">
    <property type="protein sequence ID" value="KAG2462024.1"/>
    <property type="molecule type" value="Genomic_DNA"/>
</dbReference>
<keyword evidence="5 10" id="KW-0489">Methyltransferase</keyword>
<evidence type="ECO:0000256" key="1">
    <source>
        <dbReference type="ARBA" id="ARBA00004123"/>
    </source>
</evidence>
<gene>
    <name evidence="10" type="primary">Mettl18</name>
    <name evidence="10" type="ORF">GTO96_0001633</name>
</gene>